<proteinExistence type="predicted"/>
<accession>A0A1G1YMQ8</accession>
<dbReference type="InterPro" id="IPR038389">
    <property type="entry name" value="PSMG2_sf"/>
</dbReference>
<dbReference type="Pfam" id="PF09754">
    <property type="entry name" value="PAC2"/>
    <property type="match status" value="1"/>
</dbReference>
<organism evidence="1 2">
    <name type="scientific">Candidatus Buchananbacteria bacterium RIFCSPLOWO2_01_FULL_40_23b</name>
    <dbReference type="NCBI Taxonomy" id="1797544"/>
    <lineage>
        <taxon>Bacteria</taxon>
        <taxon>Candidatus Buchananiibacteriota</taxon>
    </lineage>
</organism>
<dbReference type="InterPro" id="IPR019151">
    <property type="entry name" value="Proteasome_assmbl_chaperone_2"/>
</dbReference>
<dbReference type="SUPFAM" id="SSF159659">
    <property type="entry name" value="Cgl1923-like"/>
    <property type="match status" value="1"/>
</dbReference>
<gene>
    <name evidence="1" type="ORF">A2912_03810</name>
</gene>
<dbReference type="Proteomes" id="UP000178122">
    <property type="component" value="Unassembled WGS sequence"/>
</dbReference>
<evidence type="ECO:0000313" key="1">
    <source>
        <dbReference type="EMBL" id="OGY53571.1"/>
    </source>
</evidence>
<protein>
    <recommendedName>
        <fullName evidence="3">Proteasome assembly chaperone family protein</fullName>
    </recommendedName>
</protein>
<dbReference type="PANTHER" id="PTHR35610:SF7">
    <property type="entry name" value="3-ISOPROPYLMALATE DEHYDRATASE"/>
    <property type="match status" value="1"/>
</dbReference>
<reference evidence="1 2" key="1">
    <citation type="journal article" date="2016" name="Nat. Commun.">
        <title>Thousands of microbial genomes shed light on interconnected biogeochemical processes in an aquifer system.</title>
        <authorList>
            <person name="Anantharaman K."/>
            <person name="Brown C.T."/>
            <person name="Hug L.A."/>
            <person name="Sharon I."/>
            <person name="Castelle C.J."/>
            <person name="Probst A.J."/>
            <person name="Thomas B.C."/>
            <person name="Singh A."/>
            <person name="Wilkins M.J."/>
            <person name="Karaoz U."/>
            <person name="Brodie E.L."/>
            <person name="Williams K.H."/>
            <person name="Hubbard S.S."/>
            <person name="Banfield J.F."/>
        </authorList>
    </citation>
    <scope>NUCLEOTIDE SEQUENCE [LARGE SCALE GENOMIC DNA]</scope>
</reference>
<comment type="caution">
    <text evidence="1">The sequence shown here is derived from an EMBL/GenBank/DDBJ whole genome shotgun (WGS) entry which is preliminary data.</text>
</comment>
<evidence type="ECO:0000313" key="2">
    <source>
        <dbReference type="Proteomes" id="UP000178122"/>
    </source>
</evidence>
<sequence>MKLILTKKPKNVTIVEGFPGFGLIGTIATEFLMEHLDTEKIGIIEMDEIPAMIAVHDSKIIEPVSIHYNKKFNLVFIHAINIGKNLAWKLADAIIDLAEQLGAKEIISLEGVGSPNPDASRVFYYTTKDGNVVKKLEGTANPLREGIVVGVTGALLAKHIKTPIIALFAEAKSNLPDSKAAAEIIRALDAYVDLDVDPKPLLKQAMVFEEKLKGIVEKSQRAQEIQEDKMGYVG</sequence>
<dbReference type="AlphaFoldDB" id="A0A1G1YMQ8"/>
<evidence type="ECO:0008006" key="3">
    <source>
        <dbReference type="Google" id="ProtNLM"/>
    </source>
</evidence>
<dbReference type="EMBL" id="MHIN01000045">
    <property type="protein sequence ID" value="OGY53571.1"/>
    <property type="molecule type" value="Genomic_DNA"/>
</dbReference>
<name>A0A1G1YMQ8_9BACT</name>
<dbReference type="PANTHER" id="PTHR35610">
    <property type="entry name" value="3-ISOPROPYLMALATE DEHYDRATASE-RELATED"/>
    <property type="match status" value="1"/>
</dbReference>
<dbReference type="Gene3D" id="3.40.50.10900">
    <property type="entry name" value="PAC-like subunit"/>
    <property type="match status" value="1"/>
</dbReference>